<reference evidence="1 2" key="1">
    <citation type="submission" date="2018-08" db="EMBL/GenBank/DDBJ databases">
        <title>Bacillus chawlae sp. nov., Bacillus glennii sp. nov., and Bacillus saganii sp. nov. Isolated from the Vehicle Assembly Building at Kennedy Space Center where the Viking Spacecraft were Assembled.</title>
        <authorList>
            <person name="Seuylemezian A."/>
            <person name="Vaishampayan P."/>
        </authorList>
    </citation>
    <scope>NUCLEOTIDE SEQUENCE [LARGE SCALE GENOMIC DNA]</scope>
    <source>
        <strain evidence="1 2">V47-23a</strain>
    </source>
</reference>
<proteinExistence type="predicted"/>
<gene>
    <name evidence="1" type="ORF">D0469_17140</name>
</gene>
<dbReference type="RefSeq" id="WP_117327945.1">
    <property type="nucleotide sequence ID" value="NZ_QVTE01000051.1"/>
</dbReference>
<dbReference type="Proteomes" id="UP000264541">
    <property type="component" value="Unassembled WGS sequence"/>
</dbReference>
<protein>
    <submittedName>
        <fullName evidence="1">Uncharacterized protein</fullName>
    </submittedName>
</protein>
<organism evidence="1 2">
    <name type="scientific">Peribacillus saganii</name>
    <dbReference type="NCBI Taxonomy" id="2303992"/>
    <lineage>
        <taxon>Bacteria</taxon>
        <taxon>Bacillati</taxon>
        <taxon>Bacillota</taxon>
        <taxon>Bacilli</taxon>
        <taxon>Bacillales</taxon>
        <taxon>Bacillaceae</taxon>
        <taxon>Peribacillus</taxon>
    </lineage>
</organism>
<dbReference type="AlphaFoldDB" id="A0A372LJQ1"/>
<dbReference type="EMBL" id="QVTE01000051">
    <property type="protein sequence ID" value="RFU66361.1"/>
    <property type="molecule type" value="Genomic_DNA"/>
</dbReference>
<name>A0A372LJQ1_9BACI</name>
<evidence type="ECO:0000313" key="2">
    <source>
        <dbReference type="Proteomes" id="UP000264541"/>
    </source>
</evidence>
<accession>A0A372LJQ1</accession>
<sequence length="66" mass="7680">MNPYHCCASCIHYRVKKEEGKTAYLCSRLGFGTKPDYQFNCWTPKESTKLLMEKRLKNSNQEKTSG</sequence>
<evidence type="ECO:0000313" key="1">
    <source>
        <dbReference type="EMBL" id="RFU66361.1"/>
    </source>
</evidence>
<dbReference type="OrthoDB" id="2377175at2"/>
<keyword evidence="2" id="KW-1185">Reference proteome</keyword>
<comment type="caution">
    <text evidence="1">The sequence shown here is derived from an EMBL/GenBank/DDBJ whole genome shotgun (WGS) entry which is preliminary data.</text>
</comment>